<comment type="caution">
    <text evidence="6">The sequence shown here is derived from an EMBL/GenBank/DDBJ whole genome shotgun (WGS) entry which is preliminary data.</text>
</comment>
<reference evidence="6 7" key="1">
    <citation type="submission" date="2015-07" db="EMBL/GenBank/DDBJ databases">
        <title>Genome sequencing project for genomic taxonomy and phylogenomics of Bacillus-like bacteria.</title>
        <authorList>
            <person name="Liu B."/>
            <person name="Wang J."/>
            <person name="Zhu Y."/>
            <person name="Liu G."/>
            <person name="Chen Q."/>
            <person name="Chen Z."/>
            <person name="Che J."/>
            <person name="Ge C."/>
            <person name="Shi H."/>
            <person name="Pan Z."/>
            <person name="Liu X."/>
        </authorList>
    </citation>
    <scope>NUCLEOTIDE SEQUENCE [LARGE SCALE GENOMIC DNA]</scope>
    <source>
        <strain evidence="6 7">DSM 54</strain>
    </source>
</reference>
<dbReference type="OrthoDB" id="7825963at2"/>
<feature type="transmembrane region" description="Helical" evidence="5">
    <location>
        <begin position="127"/>
        <end position="145"/>
    </location>
</feature>
<dbReference type="RefSeq" id="WP_016995451.1">
    <property type="nucleotide sequence ID" value="NZ_CP065643.1"/>
</dbReference>
<feature type="transmembrane region" description="Helical" evidence="5">
    <location>
        <begin position="6"/>
        <end position="28"/>
    </location>
</feature>
<dbReference type="PANTHER" id="PTHR42038">
    <property type="match status" value="1"/>
</dbReference>
<feature type="transmembrane region" description="Helical" evidence="5">
    <location>
        <begin position="157"/>
        <end position="175"/>
    </location>
</feature>
<dbReference type="GO" id="GO:0016829">
    <property type="term" value="F:lyase activity"/>
    <property type="evidence" value="ECO:0007669"/>
    <property type="project" value="InterPro"/>
</dbReference>
<organism evidence="6 7">
    <name type="scientific">Lysinibacillus macroides</name>
    <dbReference type="NCBI Taxonomy" id="33935"/>
    <lineage>
        <taxon>Bacteria</taxon>
        <taxon>Bacillati</taxon>
        <taxon>Bacillota</taxon>
        <taxon>Bacilli</taxon>
        <taxon>Bacillales</taxon>
        <taxon>Bacillaceae</taxon>
        <taxon>Lysinibacillus</taxon>
    </lineage>
</organism>
<dbReference type="EMBL" id="LGCI01000005">
    <property type="protein sequence ID" value="KOY83130.1"/>
    <property type="molecule type" value="Genomic_DNA"/>
</dbReference>
<dbReference type="PANTHER" id="PTHR42038:SF2">
    <property type="entry name" value="TERPENE CYCLASE AUSL"/>
    <property type="match status" value="1"/>
</dbReference>
<gene>
    <name evidence="6" type="ORF">ADM90_07500</name>
</gene>
<dbReference type="Pfam" id="PF25129">
    <property type="entry name" value="Pyr4-TMTC"/>
    <property type="match status" value="1"/>
</dbReference>
<evidence type="ECO:0000256" key="1">
    <source>
        <dbReference type="ARBA" id="ARBA00004141"/>
    </source>
</evidence>
<evidence type="ECO:0000313" key="6">
    <source>
        <dbReference type="EMBL" id="KOY83130.1"/>
    </source>
</evidence>
<keyword evidence="4 5" id="KW-0472">Membrane</keyword>
<dbReference type="InterPro" id="IPR039020">
    <property type="entry name" value="PaxB-like"/>
</dbReference>
<keyword evidence="7" id="KW-1185">Reference proteome</keyword>
<evidence type="ECO:0000313" key="7">
    <source>
        <dbReference type="Proteomes" id="UP000037977"/>
    </source>
</evidence>
<feature type="transmembrane region" description="Helical" evidence="5">
    <location>
        <begin position="181"/>
        <end position="200"/>
    </location>
</feature>
<protein>
    <submittedName>
        <fullName evidence="6">Membrane protein</fullName>
    </submittedName>
</protein>
<dbReference type="PATRIC" id="fig|33935.3.peg.949"/>
<feature type="transmembrane region" description="Helical" evidence="5">
    <location>
        <begin position="97"/>
        <end position="121"/>
    </location>
</feature>
<evidence type="ECO:0000256" key="3">
    <source>
        <dbReference type="ARBA" id="ARBA00022989"/>
    </source>
</evidence>
<proteinExistence type="predicted"/>
<dbReference type="GO" id="GO:0016020">
    <property type="term" value="C:membrane"/>
    <property type="evidence" value="ECO:0007669"/>
    <property type="project" value="UniProtKB-SubCell"/>
</dbReference>
<feature type="transmembrane region" description="Helical" evidence="5">
    <location>
        <begin position="65"/>
        <end position="85"/>
    </location>
</feature>
<evidence type="ECO:0000256" key="2">
    <source>
        <dbReference type="ARBA" id="ARBA00022692"/>
    </source>
</evidence>
<keyword evidence="3 5" id="KW-1133">Transmembrane helix</keyword>
<accession>A0A0M9DM11</accession>
<dbReference type="AlphaFoldDB" id="A0A0M9DM11"/>
<comment type="subcellular location">
    <subcellularLocation>
        <location evidence="1">Membrane</location>
        <topology evidence="1">Multi-pass membrane protein</topology>
    </subcellularLocation>
</comment>
<evidence type="ECO:0000256" key="4">
    <source>
        <dbReference type="ARBA" id="ARBA00023136"/>
    </source>
</evidence>
<evidence type="ECO:0000256" key="5">
    <source>
        <dbReference type="SAM" id="Phobius"/>
    </source>
</evidence>
<feature type="transmembrane region" description="Helical" evidence="5">
    <location>
        <begin position="40"/>
        <end position="59"/>
    </location>
</feature>
<keyword evidence="2 5" id="KW-0812">Transmembrane</keyword>
<dbReference type="STRING" id="33935.ADM90_07500"/>
<name>A0A0M9DM11_9BACI</name>
<dbReference type="Proteomes" id="UP000037977">
    <property type="component" value="Unassembled WGS sequence"/>
</dbReference>
<sequence length="209" mass="24677">MLSEQDILLICQVGMGLFWIFTYILVIYKGWQDKTYGMPMVAICANISWEFIFAFFYPQNDLQRYITLIWFVLDVFILMQFLRYAPNEYRKMLSKKLLYFSFLITLIFSMLIILGIVYEFQDFEGKYVAFFQNLMMSGLFIALLLQRGNLAGQSMGIAVCKMVGTLFAAVGFYLYFRTPLITIISVATLFYDWLYILLIYRLQRKQLAK</sequence>